<dbReference type="EMBL" id="CAJNOJ010004223">
    <property type="protein sequence ID" value="CAF1566735.1"/>
    <property type="molecule type" value="Genomic_DNA"/>
</dbReference>
<dbReference type="Gene3D" id="3.30.390.10">
    <property type="entry name" value="Enolase-like, N-terminal domain"/>
    <property type="match status" value="1"/>
</dbReference>
<reference evidence="3" key="1">
    <citation type="submission" date="2021-02" db="EMBL/GenBank/DDBJ databases">
        <authorList>
            <person name="Nowell W R."/>
        </authorList>
    </citation>
    <scope>NUCLEOTIDE SEQUENCE</scope>
</reference>
<sequence>LFRAGVPSGASTGIHEALELRDGDKSVHHGKGKTFG</sequence>
<dbReference type="Pfam" id="PF03952">
    <property type="entry name" value="Enolase_N"/>
    <property type="match status" value="1"/>
</dbReference>
<feature type="compositionally biased region" description="Basic and acidic residues" evidence="1">
    <location>
        <begin position="16"/>
        <end position="27"/>
    </location>
</feature>
<gene>
    <name evidence="3" type="ORF">EDS130_LOCUS46840</name>
</gene>
<evidence type="ECO:0000259" key="2">
    <source>
        <dbReference type="Pfam" id="PF03952"/>
    </source>
</evidence>
<feature type="domain" description="Enolase N-terminal" evidence="2">
    <location>
        <begin position="2"/>
        <end position="32"/>
    </location>
</feature>
<protein>
    <recommendedName>
        <fullName evidence="2">Enolase N-terminal domain-containing protein</fullName>
    </recommendedName>
</protein>
<dbReference type="SUPFAM" id="SSF54826">
    <property type="entry name" value="Enolase N-terminal domain-like"/>
    <property type="match status" value="1"/>
</dbReference>
<feature type="region of interest" description="Disordered" evidence="1">
    <location>
        <begin position="1"/>
        <end position="36"/>
    </location>
</feature>
<name>A0A815Y5S9_ADIRI</name>
<accession>A0A815Y5S9</accession>
<dbReference type="AlphaFoldDB" id="A0A815Y5S9"/>
<dbReference type="InterPro" id="IPR029017">
    <property type="entry name" value="Enolase-like_N"/>
</dbReference>
<feature type="non-terminal residue" evidence="3">
    <location>
        <position position="1"/>
    </location>
</feature>
<evidence type="ECO:0000313" key="3">
    <source>
        <dbReference type="EMBL" id="CAF1566735.1"/>
    </source>
</evidence>
<comment type="caution">
    <text evidence="3">The sequence shown here is derived from an EMBL/GenBank/DDBJ whole genome shotgun (WGS) entry which is preliminary data.</text>
</comment>
<dbReference type="InterPro" id="IPR020811">
    <property type="entry name" value="Enolase_N"/>
</dbReference>
<organism evidence="3 4">
    <name type="scientific">Adineta ricciae</name>
    <name type="common">Rotifer</name>
    <dbReference type="NCBI Taxonomy" id="249248"/>
    <lineage>
        <taxon>Eukaryota</taxon>
        <taxon>Metazoa</taxon>
        <taxon>Spiralia</taxon>
        <taxon>Gnathifera</taxon>
        <taxon>Rotifera</taxon>
        <taxon>Eurotatoria</taxon>
        <taxon>Bdelloidea</taxon>
        <taxon>Adinetida</taxon>
        <taxon>Adinetidae</taxon>
        <taxon>Adineta</taxon>
    </lineage>
</organism>
<dbReference type="OrthoDB" id="1739814at2759"/>
<evidence type="ECO:0000256" key="1">
    <source>
        <dbReference type="SAM" id="MobiDB-lite"/>
    </source>
</evidence>
<proteinExistence type="predicted"/>
<evidence type="ECO:0000313" key="4">
    <source>
        <dbReference type="Proteomes" id="UP000663852"/>
    </source>
</evidence>
<dbReference type="Proteomes" id="UP000663852">
    <property type="component" value="Unassembled WGS sequence"/>
</dbReference>